<protein>
    <submittedName>
        <fullName evidence="1">Uncharacterized protein</fullName>
    </submittedName>
</protein>
<comment type="caution">
    <text evidence="1">The sequence shown here is derived from an EMBL/GenBank/DDBJ whole genome shotgun (WGS) entry which is preliminary data.</text>
</comment>
<proteinExistence type="predicted"/>
<dbReference type="RefSeq" id="WP_207275830.1">
    <property type="nucleotide sequence ID" value="NZ_JAFMPK010000045.1"/>
</dbReference>
<reference evidence="1 2" key="1">
    <citation type="submission" date="2021-03" db="EMBL/GenBank/DDBJ databases">
        <authorList>
            <person name="Xin L."/>
        </authorList>
    </citation>
    <scope>NUCLEOTIDE SEQUENCE [LARGE SCALE GENOMIC DNA]</scope>
    <source>
        <strain evidence="1 2">XHU 5031</strain>
    </source>
</reference>
<keyword evidence="2" id="KW-1185">Reference proteome</keyword>
<reference evidence="2" key="2">
    <citation type="submission" date="2023-07" db="EMBL/GenBank/DDBJ databases">
        <title>Myceligenerans salitolerans sp. nov., a halotolerant actinomycete isolated from a salt lake in Xinjiang, China.</title>
        <authorList>
            <person name="Guan T."/>
        </authorList>
    </citation>
    <scope>NUCLEOTIDE SEQUENCE [LARGE SCALE GENOMIC DNA]</scope>
    <source>
        <strain evidence="2">XHU 5031</strain>
    </source>
</reference>
<organism evidence="1 2">
    <name type="scientific">Myceligenerans salitolerans</name>
    <dbReference type="NCBI Taxonomy" id="1230528"/>
    <lineage>
        <taxon>Bacteria</taxon>
        <taxon>Bacillati</taxon>
        <taxon>Actinomycetota</taxon>
        <taxon>Actinomycetes</taxon>
        <taxon>Micrococcales</taxon>
        <taxon>Promicromonosporaceae</taxon>
        <taxon>Myceligenerans</taxon>
    </lineage>
</organism>
<evidence type="ECO:0000313" key="1">
    <source>
        <dbReference type="EMBL" id="MBO0609882.1"/>
    </source>
</evidence>
<name>A0ABS3IA26_9MICO</name>
<accession>A0ABS3IA26</accession>
<evidence type="ECO:0000313" key="2">
    <source>
        <dbReference type="Proteomes" id="UP000664617"/>
    </source>
</evidence>
<sequence length="155" mass="17174">MPAAPADDLAVWHGGRRWAEAVRMQAARLEDALYEYASALQDAHLRSEMAEPAQEAVRAQLDRDSLQPVRVPSVALQMEVSTDADFLVVAVRNLLRAQRRLPDDLRTAMAGEEVLELLRNIAEHWDEVGGRSAERLAADHPGVIVGAIIYTNKEI</sequence>
<dbReference type="EMBL" id="JAFMPK010000045">
    <property type="protein sequence ID" value="MBO0609882.1"/>
    <property type="molecule type" value="Genomic_DNA"/>
</dbReference>
<gene>
    <name evidence="1" type="ORF">J0911_12680</name>
</gene>
<dbReference type="Proteomes" id="UP000664617">
    <property type="component" value="Unassembled WGS sequence"/>
</dbReference>